<name>C2E395_LACJH</name>
<sequence>MDASLSITKHGNAVARKILYRAIDQIDQAAKTQHCHIADYYENKKLSSQTKGFKKIAIASIHKLINYMITT</sequence>
<gene>
    <name evidence="1" type="ORF">HMPREF0528_0219</name>
</gene>
<evidence type="ECO:0008006" key="3">
    <source>
        <dbReference type="Google" id="ProtNLM"/>
    </source>
</evidence>
<dbReference type="HOGENOM" id="CLU_2734933_0_0_9"/>
<evidence type="ECO:0000313" key="2">
    <source>
        <dbReference type="Proteomes" id="UP000003491"/>
    </source>
</evidence>
<dbReference type="EMBL" id="ACGR01000023">
    <property type="protein sequence ID" value="EEJ60556.1"/>
    <property type="molecule type" value="Genomic_DNA"/>
</dbReference>
<reference evidence="1 2" key="1">
    <citation type="submission" date="2009-01" db="EMBL/GenBank/DDBJ databases">
        <authorList>
            <person name="Qin X."/>
            <person name="Bachman B."/>
            <person name="Battles P."/>
            <person name="Bell A."/>
            <person name="Bess C."/>
            <person name="Bickham C."/>
            <person name="Chaboub L."/>
            <person name="Chen D."/>
            <person name="Coyle M."/>
            <person name="Deiros D.R."/>
            <person name="Dinh H."/>
            <person name="Forbes L."/>
            <person name="Fowler G."/>
            <person name="Francisco L."/>
            <person name="Fu Q."/>
            <person name="Gubbala S."/>
            <person name="Hale W."/>
            <person name="Han Y."/>
            <person name="Hemphill L."/>
            <person name="Highlander S.K."/>
            <person name="Hirani K."/>
            <person name="Hogues M."/>
            <person name="Jackson L."/>
            <person name="Jakkamsetti A."/>
            <person name="Javaid M."/>
            <person name="Jiang H."/>
            <person name="Korchina V."/>
            <person name="Kovar C."/>
            <person name="Lara F."/>
            <person name="Lee S."/>
            <person name="Mata R."/>
            <person name="Mathew T."/>
            <person name="Moen C."/>
            <person name="Morales K."/>
            <person name="Munidasa M."/>
            <person name="Nazareth L."/>
            <person name="Ngo R."/>
            <person name="Nguyen L."/>
            <person name="Okwuonu G."/>
            <person name="Ongeri F."/>
            <person name="Patil S."/>
            <person name="Petrosino J."/>
            <person name="Pham C."/>
            <person name="Pham P."/>
            <person name="Pu L.-L."/>
            <person name="Puazo M."/>
            <person name="Raj R."/>
            <person name="Reid J."/>
            <person name="Rouhana J."/>
            <person name="Saada N."/>
            <person name="Shang Y."/>
            <person name="Simmons D."/>
            <person name="Thornton R."/>
            <person name="Warren J."/>
            <person name="Weissenberger G."/>
            <person name="Zhang J."/>
            <person name="Zhang L."/>
            <person name="Zhou C."/>
            <person name="Zhu D."/>
            <person name="Muzny D."/>
            <person name="Worley K."/>
            <person name="Gibbs R."/>
        </authorList>
    </citation>
    <scope>NUCLEOTIDE SEQUENCE [LARGE SCALE GENOMIC DNA]</scope>
    <source>
        <strain evidence="1 2">ATCC 33200</strain>
    </source>
</reference>
<dbReference type="AlphaFoldDB" id="C2E395"/>
<protein>
    <recommendedName>
        <fullName evidence="3">Transposase</fullName>
    </recommendedName>
</protein>
<dbReference type="Proteomes" id="UP000003491">
    <property type="component" value="Unassembled WGS sequence"/>
</dbReference>
<accession>C2E395</accession>
<organism evidence="1 2">
    <name type="scientific">Lactobacillus johnsonii ATCC 33200</name>
    <dbReference type="NCBI Taxonomy" id="525330"/>
    <lineage>
        <taxon>Bacteria</taxon>
        <taxon>Bacillati</taxon>
        <taxon>Bacillota</taxon>
        <taxon>Bacilli</taxon>
        <taxon>Lactobacillales</taxon>
        <taxon>Lactobacillaceae</taxon>
        <taxon>Lactobacillus</taxon>
    </lineage>
</organism>
<proteinExistence type="predicted"/>
<evidence type="ECO:0000313" key="1">
    <source>
        <dbReference type="EMBL" id="EEJ60556.1"/>
    </source>
</evidence>
<comment type="caution">
    <text evidence="1">The sequence shown here is derived from an EMBL/GenBank/DDBJ whole genome shotgun (WGS) entry which is preliminary data.</text>
</comment>